<dbReference type="PROSITE" id="PS50071">
    <property type="entry name" value="HOMEOBOX_2"/>
    <property type="match status" value="1"/>
</dbReference>
<keyword evidence="2 5" id="KW-0238">DNA-binding</keyword>
<dbReference type="InterPro" id="IPR009057">
    <property type="entry name" value="Homeodomain-like_sf"/>
</dbReference>
<evidence type="ECO:0000313" key="8">
    <source>
        <dbReference type="EMBL" id="ORY05214.1"/>
    </source>
</evidence>
<comment type="caution">
    <text evidence="8">The sequence shown here is derived from an EMBL/GenBank/DDBJ whole genome shotgun (WGS) entry which is preliminary data.</text>
</comment>
<evidence type="ECO:0000256" key="6">
    <source>
        <dbReference type="RuleBase" id="RU000682"/>
    </source>
</evidence>
<dbReference type="EMBL" id="MCFE01000027">
    <property type="protein sequence ID" value="ORY05214.1"/>
    <property type="molecule type" value="Genomic_DNA"/>
</dbReference>
<dbReference type="AlphaFoldDB" id="A0A1Y1Z518"/>
<feature type="non-terminal residue" evidence="8">
    <location>
        <position position="61"/>
    </location>
</feature>
<dbReference type="SUPFAM" id="SSF46689">
    <property type="entry name" value="Homeodomain-like"/>
    <property type="match status" value="1"/>
</dbReference>
<evidence type="ECO:0000256" key="1">
    <source>
        <dbReference type="ARBA" id="ARBA00004123"/>
    </source>
</evidence>
<protein>
    <submittedName>
        <fullName evidence="8">Homeodomain-like protein</fullName>
    </submittedName>
</protein>
<accession>A0A1Y1Z518</accession>
<dbReference type="InParanoid" id="A0A1Y1Z518"/>
<dbReference type="InterPro" id="IPR051000">
    <property type="entry name" value="Homeobox_DNA-bind_prot"/>
</dbReference>
<dbReference type="Proteomes" id="UP000193498">
    <property type="component" value="Unassembled WGS sequence"/>
</dbReference>
<dbReference type="SMART" id="SM00389">
    <property type="entry name" value="HOX"/>
    <property type="match status" value="1"/>
</dbReference>
<name>A0A1Y1Z518_9FUNG</name>
<dbReference type="PANTHER" id="PTHR24324">
    <property type="entry name" value="HOMEOBOX PROTEIN HHEX"/>
    <property type="match status" value="1"/>
</dbReference>
<feature type="domain" description="Homeobox" evidence="7">
    <location>
        <begin position="2"/>
        <end position="61"/>
    </location>
</feature>
<dbReference type="InterPro" id="IPR017970">
    <property type="entry name" value="Homeobox_CS"/>
</dbReference>
<sequence>MVNSRKPRRRTNKEEQAILEEAFQVNHRPSSEIKEQLARQLNMNLRTVQIWFQNRRQSLKK</sequence>
<evidence type="ECO:0000259" key="7">
    <source>
        <dbReference type="PROSITE" id="PS50071"/>
    </source>
</evidence>
<proteinExistence type="predicted"/>
<dbReference type="Gene3D" id="1.10.10.60">
    <property type="entry name" value="Homeodomain-like"/>
    <property type="match status" value="1"/>
</dbReference>
<keyword evidence="9" id="KW-1185">Reference proteome</keyword>
<dbReference type="PANTHER" id="PTHR24324:SF5">
    <property type="entry name" value="HEMATOPOIETICALLY-EXPRESSED HOMEOBOX PROTEIN HHEX"/>
    <property type="match status" value="1"/>
</dbReference>
<dbReference type="GO" id="GO:0000978">
    <property type="term" value="F:RNA polymerase II cis-regulatory region sequence-specific DNA binding"/>
    <property type="evidence" value="ECO:0007669"/>
    <property type="project" value="TreeGrafter"/>
</dbReference>
<reference evidence="8 9" key="1">
    <citation type="submission" date="2016-07" db="EMBL/GenBank/DDBJ databases">
        <title>Pervasive Adenine N6-methylation of Active Genes in Fungi.</title>
        <authorList>
            <consortium name="DOE Joint Genome Institute"/>
            <person name="Mondo S.J."/>
            <person name="Dannebaum R.O."/>
            <person name="Kuo R.C."/>
            <person name="Labutti K."/>
            <person name="Haridas S."/>
            <person name="Kuo A."/>
            <person name="Salamov A."/>
            <person name="Ahrendt S.R."/>
            <person name="Lipzen A."/>
            <person name="Sullivan W."/>
            <person name="Andreopoulos W.B."/>
            <person name="Clum A."/>
            <person name="Lindquist E."/>
            <person name="Daum C."/>
            <person name="Ramamoorthy G.K."/>
            <person name="Gryganskyi A."/>
            <person name="Culley D."/>
            <person name="Magnuson J.K."/>
            <person name="James T.Y."/>
            <person name="O'Malley M.A."/>
            <person name="Stajich J.E."/>
            <person name="Spatafora J.W."/>
            <person name="Visel A."/>
            <person name="Grigoriev I.V."/>
        </authorList>
    </citation>
    <scope>NUCLEOTIDE SEQUENCE [LARGE SCALE GENOMIC DNA]</scope>
    <source>
        <strain evidence="8 9">CBS 931.73</strain>
    </source>
</reference>
<evidence type="ECO:0000256" key="4">
    <source>
        <dbReference type="ARBA" id="ARBA00023242"/>
    </source>
</evidence>
<dbReference type="GO" id="GO:0000981">
    <property type="term" value="F:DNA-binding transcription factor activity, RNA polymerase II-specific"/>
    <property type="evidence" value="ECO:0007669"/>
    <property type="project" value="InterPro"/>
</dbReference>
<evidence type="ECO:0000256" key="5">
    <source>
        <dbReference type="PROSITE-ProRule" id="PRU00108"/>
    </source>
</evidence>
<dbReference type="STRING" id="1314790.A0A1Y1Z518"/>
<dbReference type="CDD" id="cd00086">
    <property type="entry name" value="homeodomain"/>
    <property type="match status" value="1"/>
</dbReference>
<evidence type="ECO:0000256" key="2">
    <source>
        <dbReference type="ARBA" id="ARBA00023125"/>
    </source>
</evidence>
<evidence type="ECO:0000313" key="9">
    <source>
        <dbReference type="Proteomes" id="UP000193498"/>
    </source>
</evidence>
<gene>
    <name evidence="8" type="ORF">K493DRAFT_204808</name>
</gene>
<evidence type="ECO:0000256" key="3">
    <source>
        <dbReference type="ARBA" id="ARBA00023155"/>
    </source>
</evidence>
<dbReference type="InterPro" id="IPR001356">
    <property type="entry name" value="HD"/>
</dbReference>
<keyword evidence="3 5" id="KW-0371">Homeobox</keyword>
<dbReference type="OrthoDB" id="6159439at2759"/>
<comment type="subcellular location">
    <subcellularLocation>
        <location evidence="1 5 6">Nucleus</location>
    </subcellularLocation>
</comment>
<organism evidence="8 9">
    <name type="scientific">Basidiobolus meristosporus CBS 931.73</name>
    <dbReference type="NCBI Taxonomy" id="1314790"/>
    <lineage>
        <taxon>Eukaryota</taxon>
        <taxon>Fungi</taxon>
        <taxon>Fungi incertae sedis</taxon>
        <taxon>Zoopagomycota</taxon>
        <taxon>Entomophthoromycotina</taxon>
        <taxon>Basidiobolomycetes</taxon>
        <taxon>Basidiobolales</taxon>
        <taxon>Basidiobolaceae</taxon>
        <taxon>Basidiobolus</taxon>
    </lineage>
</organism>
<keyword evidence="4 5" id="KW-0539">Nucleus</keyword>
<dbReference type="PROSITE" id="PS00027">
    <property type="entry name" value="HOMEOBOX_1"/>
    <property type="match status" value="1"/>
</dbReference>
<dbReference type="GO" id="GO:0005634">
    <property type="term" value="C:nucleus"/>
    <property type="evidence" value="ECO:0007669"/>
    <property type="project" value="UniProtKB-SubCell"/>
</dbReference>
<dbReference type="Pfam" id="PF00046">
    <property type="entry name" value="Homeodomain"/>
    <property type="match status" value="1"/>
</dbReference>
<dbReference type="GO" id="GO:0030154">
    <property type="term" value="P:cell differentiation"/>
    <property type="evidence" value="ECO:0007669"/>
    <property type="project" value="TreeGrafter"/>
</dbReference>